<evidence type="ECO:0000256" key="1">
    <source>
        <dbReference type="ARBA" id="ARBA00000085"/>
    </source>
</evidence>
<dbReference type="InterPro" id="IPR004358">
    <property type="entry name" value="Sig_transdc_His_kin-like_C"/>
</dbReference>
<dbReference type="InterPro" id="IPR005467">
    <property type="entry name" value="His_kinase_dom"/>
</dbReference>
<evidence type="ECO:0000259" key="14">
    <source>
        <dbReference type="PROSITE" id="PS50851"/>
    </source>
</evidence>
<dbReference type="PROSITE" id="PS50109">
    <property type="entry name" value="HIS_KIN"/>
    <property type="match status" value="1"/>
</dbReference>
<dbReference type="GO" id="GO:0000155">
    <property type="term" value="F:phosphorelay sensor kinase activity"/>
    <property type="evidence" value="ECO:0007669"/>
    <property type="project" value="InterPro"/>
</dbReference>
<dbReference type="SUPFAM" id="SSF47384">
    <property type="entry name" value="Homodimeric domain of signal transducing histidine kinase"/>
    <property type="match status" value="1"/>
</dbReference>
<feature type="domain" description="HPt" evidence="15">
    <location>
        <begin position="1"/>
        <end position="103"/>
    </location>
</feature>
<comment type="caution">
    <text evidence="16">The sequence shown here is derived from an EMBL/GenBank/DDBJ whole genome shotgun (WGS) entry which is preliminary data.</text>
</comment>
<keyword evidence="8" id="KW-0418">Kinase</keyword>
<dbReference type="SMART" id="SM00260">
    <property type="entry name" value="CheW"/>
    <property type="match status" value="1"/>
</dbReference>
<dbReference type="InterPro" id="IPR036890">
    <property type="entry name" value="HATPase_C_sf"/>
</dbReference>
<dbReference type="EMBL" id="JSYJ01000023">
    <property type="protein sequence ID" value="KHM96658.1"/>
    <property type="molecule type" value="Genomic_DNA"/>
</dbReference>
<evidence type="ECO:0000256" key="11">
    <source>
        <dbReference type="ARBA" id="ARBA00035100"/>
    </source>
</evidence>
<dbReference type="SMART" id="SM00387">
    <property type="entry name" value="HATPase_c"/>
    <property type="match status" value="1"/>
</dbReference>
<evidence type="ECO:0000256" key="6">
    <source>
        <dbReference type="ARBA" id="ARBA00022679"/>
    </source>
</evidence>
<dbReference type="GO" id="GO:0005524">
    <property type="term" value="F:ATP binding"/>
    <property type="evidence" value="ECO:0007669"/>
    <property type="project" value="UniProtKB-KW"/>
</dbReference>
<dbReference type="CDD" id="cd00731">
    <property type="entry name" value="CheA_reg"/>
    <property type="match status" value="1"/>
</dbReference>
<evidence type="ECO:0000259" key="13">
    <source>
        <dbReference type="PROSITE" id="PS50109"/>
    </source>
</evidence>
<keyword evidence="9" id="KW-0067">ATP-binding</keyword>
<dbReference type="Pfam" id="PF02895">
    <property type="entry name" value="H-kinase_dim"/>
    <property type="match status" value="1"/>
</dbReference>
<dbReference type="Gene3D" id="1.10.287.560">
    <property type="entry name" value="Histidine kinase CheA-like, homodimeric domain"/>
    <property type="match status" value="1"/>
</dbReference>
<dbReference type="InterPro" id="IPR008207">
    <property type="entry name" value="Sig_transdc_His_kin_Hpt_dom"/>
</dbReference>
<evidence type="ECO:0000313" key="19">
    <source>
        <dbReference type="Proteomes" id="UP001430544"/>
    </source>
</evidence>
<dbReference type="Pfam" id="PF02518">
    <property type="entry name" value="HATPase_c"/>
    <property type="match status" value="1"/>
</dbReference>
<keyword evidence="5 12" id="KW-0597">Phosphoprotein</keyword>
<dbReference type="PANTHER" id="PTHR43395">
    <property type="entry name" value="SENSOR HISTIDINE KINASE CHEA"/>
    <property type="match status" value="1"/>
</dbReference>
<sequence>MDMNQLMQTFLAESRDLLEDMERHLLEAERGTSSPDAVNAIFRAAHTIKGSGGLFDLPQLVGFTHVVESVLDLVREDSLTLSSELIGLLLVCCDHIHALVETAADPGHADAAALAAEAEPLLAQLQSYLQSSACGVTAAAIQHSTPEKQSGYWRISLKLFADALRFGNSPLKLIRNLRGLGSVESVGTDYSQLPRFEELDPEANYLGFQILLRSDANRAAIEEVFEFVRDDCDLDIAAVPAPTDTAMLLASEPAVGAAPASVLAAVPNAAAAPARNAPEAGGRNNDARSIRVDADKLDRMIDLVGELIIAVSSTNANAQRTGDAQLLESASILAGLVEDVRESALQLRMVKIGGTFSRFQRVVHDVARELGKDIALVVAGEDTELDKSVVEKIGDPLTHLVRNAMDHGIEPADVRVARGKPARGTVGLNAYHDSGSIVIQITDDGGGLNRDRILAKALERGLIEPGRQLSDREVFAMIFEPGFSTAEKVTNLSGRGVGMDVVKRNITALRGTVEIDSAAGLGTTISVRLPLTLAIINGFQVGVGKSVFVVPLDVVEECVEFAPEYASDYIDLRGSVLPYVRLRELFALGGRTPARESIVVIRQGAQRFGLVVDTLLGEWQTVIKPLSKVFAQVKGISGSSILGSGDVALILDVPSLIQQLHPNQDALAA</sequence>
<name>A0AAJ0J058_9XANT</name>
<evidence type="ECO:0000256" key="5">
    <source>
        <dbReference type="ARBA" id="ARBA00022553"/>
    </source>
</evidence>
<evidence type="ECO:0000256" key="9">
    <source>
        <dbReference type="ARBA" id="ARBA00022840"/>
    </source>
</evidence>
<dbReference type="SMART" id="SM01231">
    <property type="entry name" value="H-kinase_dim"/>
    <property type="match status" value="1"/>
</dbReference>
<proteinExistence type="predicted"/>
<dbReference type="GO" id="GO:0005737">
    <property type="term" value="C:cytoplasm"/>
    <property type="evidence" value="ECO:0007669"/>
    <property type="project" value="InterPro"/>
</dbReference>
<dbReference type="Pfam" id="PF01584">
    <property type="entry name" value="CheW"/>
    <property type="match status" value="1"/>
</dbReference>
<dbReference type="Proteomes" id="UP001430544">
    <property type="component" value="Unassembled WGS sequence"/>
</dbReference>
<evidence type="ECO:0000256" key="12">
    <source>
        <dbReference type="PROSITE-ProRule" id="PRU00110"/>
    </source>
</evidence>
<dbReference type="EC" id="2.7.13.3" evidence="2"/>
<dbReference type="InterPro" id="IPR036097">
    <property type="entry name" value="HisK_dim/P_sf"/>
</dbReference>
<dbReference type="FunFam" id="3.30.565.10:FF:000016">
    <property type="entry name" value="Chemotaxis protein CheA, putative"/>
    <property type="match status" value="1"/>
</dbReference>
<dbReference type="InterPro" id="IPR036641">
    <property type="entry name" value="HPT_dom_sf"/>
</dbReference>
<dbReference type="InterPro" id="IPR037006">
    <property type="entry name" value="CheA-like_homodim_sf"/>
</dbReference>
<organism evidence="16 18">
    <name type="scientific">Xanthomonas vesicatoria</name>
    <dbReference type="NCBI Taxonomy" id="56460"/>
    <lineage>
        <taxon>Bacteria</taxon>
        <taxon>Pseudomonadati</taxon>
        <taxon>Pseudomonadota</taxon>
        <taxon>Gammaproteobacteria</taxon>
        <taxon>Lysobacterales</taxon>
        <taxon>Lysobacteraceae</taxon>
        <taxon>Xanthomonas</taxon>
    </lineage>
</organism>
<dbReference type="Proteomes" id="UP000030969">
    <property type="component" value="Unassembled WGS sequence"/>
</dbReference>
<dbReference type="Gene3D" id="2.30.30.40">
    <property type="entry name" value="SH3 Domains"/>
    <property type="match status" value="1"/>
</dbReference>
<dbReference type="InterPro" id="IPR004105">
    <property type="entry name" value="CheA-like_dim"/>
</dbReference>
<evidence type="ECO:0000313" key="16">
    <source>
        <dbReference type="EMBL" id="KHM96658.1"/>
    </source>
</evidence>
<comment type="function">
    <text evidence="11">Involved in the transmission of sensory signals from the chemoreceptors to the flagellar motors. CheA is autophosphorylated; it can transfer its phosphate group to either CheB or CheY.</text>
</comment>
<feature type="modified residue" description="Phosphohistidine" evidence="12">
    <location>
        <position position="46"/>
    </location>
</feature>
<evidence type="ECO:0000256" key="7">
    <source>
        <dbReference type="ARBA" id="ARBA00022741"/>
    </source>
</evidence>
<dbReference type="GO" id="GO:0006935">
    <property type="term" value="P:chemotaxis"/>
    <property type="evidence" value="ECO:0007669"/>
    <property type="project" value="UniProtKB-KW"/>
</dbReference>
<dbReference type="EMBL" id="JAJIUN010000012">
    <property type="protein sequence ID" value="MCC8621077.1"/>
    <property type="molecule type" value="Genomic_DNA"/>
</dbReference>
<dbReference type="Gene3D" id="1.20.120.160">
    <property type="entry name" value="HPT domain"/>
    <property type="match status" value="1"/>
</dbReference>
<dbReference type="SMART" id="SM00073">
    <property type="entry name" value="HPT"/>
    <property type="match status" value="1"/>
</dbReference>
<dbReference type="SUPFAM" id="SSF55874">
    <property type="entry name" value="ATPase domain of HSP90 chaperone/DNA topoisomerase II/histidine kinase"/>
    <property type="match status" value="1"/>
</dbReference>
<dbReference type="InterPro" id="IPR002545">
    <property type="entry name" value="CheW-lke_dom"/>
</dbReference>
<dbReference type="RefSeq" id="WP_039421057.1">
    <property type="nucleotide sequence ID" value="NZ_CP018470.1"/>
</dbReference>
<keyword evidence="19" id="KW-1185">Reference proteome</keyword>
<evidence type="ECO:0000259" key="15">
    <source>
        <dbReference type="PROSITE" id="PS50894"/>
    </source>
</evidence>
<dbReference type="Gene3D" id="3.30.565.10">
    <property type="entry name" value="Histidine kinase-like ATPase, C-terminal domain"/>
    <property type="match status" value="1"/>
</dbReference>
<dbReference type="InterPro" id="IPR003594">
    <property type="entry name" value="HATPase_dom"/>
</dbReference>
<gene>
    <name evidence="17" type="ORF">LN473_03530</name>
    <name evidence="16" type="ORF">OR61_05825</name>
</gene>
<dbReference type="PRINTS" id="PR00344">
    <property type="entry name" value="BCTRLSENSOR"/>
</dbReference>
<dbReference type="CDD" id="cd00088">
    <property type="entry name" value="HPT"/>
    <property type="match status" value="1"/>
</dbReference>
<reference evidence="16 18" key="1">
    <citation type="submission" date="2014-11" db="EMBL/GenBank/DDBJ databases">
        <title>Draft Genome Sequences of Xanthomonas vesicatoria Strains from the Balkan Peninsula.</title>
        <authorList>
            <person name="Vancheva T."/>
            <person name="Lefeuvre P."/>
            <person name="Bogatzevska N."/>
            <person name="Moncheva P."/>
            <person name="Koebnik R."/>
        </authorList>
    </citation>
    <scope>NUCLEOTIDE SEQUENCE [LARGE SCALE GENOMIC DNA]</scope>
    <source>
        <strain evidence="16 18">53M</strain>
    </source>
</reference>
<evidence type="ECO:0000256" key="2">
    <source>
        <dbReference type="ARBA" id="ARBA00012438"/>
    </source>
</evidence>
<dbReference type="PROSITE" id="PS50894">
    <property type="entry name" value="HPT"/>
    <property type="match status" value="1"/>
</dbReference>
<feature type="domain" description="CheW-like" evidence="14">
    <location>
        <begin position="525"/>
        <end position="662"/>
    </location>
</feature>
<dbReference type="SUPFAM" id="SSF50341">
    <property type="entry name" value="CheW-like"/>
    <property type="match status" value="1"/>
</dbReference>
<keyword evidence="6" id="KW-0808">Transferase</keyword>
<dbReference type="SUPFAM" id="SSF47226">
    <property type="entry name" value="Histidine-containing phosphotransfer domain, HPT domain"/>
    <property type="match status" value="1"/>
</dbReference>
<evidence type="ECO:0000256" key="8">
    <source>
        <dbReference type="ARBA" id="ARBA00022777"/>
    </source>
</evidence>
<dbReference type="Pfam" id="PF01627">
    <property type="entry name" value="Hpt"/>
    <property type="match status" value="1"/>
</dbReference>
<evidence type="ECO:0000313" key="17">
    <source>
        <dbReference type="EMBL" id="MCC8621077.1"/>
    </source>
</evidence>
<dbReference type="PROSITE" id="PS50851">
    <property type="entry name" value="CHEW"/>
    <property type="match status" value="1"/>
</dbReference>
<evidence type="ECO:0000256" key="3">
    <source>
        <dbReference type="ARBA" id="ARBA00021495"/>
    </source>
</evidence>
<evidence type="ECO:0000313" key="18">
    <source>
        <dbReference type="Proteomes" id="UP000030969"/>
    </source>
</evidence>
<dbReference type="CDD" id="cd16916">
    <property type="entry name" value="HATPase_CheA-like"/>
    <property type="match status" value="1"/>
</dbReference>
<dbReference type="InterPro" id="IPR036061">
    <property type="entry name" value="CheW-like_dom_sf"/>
</dbReference>
<accession>A0AAJ0J058</accession>
<keyword evidence="4" id="KW-0145">Chemotaxis</keyword>
<evidence type="ECO:0000256" key="4">
    <source>
        <dbReference type="ARBA" id="ARBA00022500"/>
    </source>
</evidence>
<keyword evidence="10" id="KW-0902">Two-component regulatory system</keyword>
<keyword evidence="7" id="KW-0547">Nucleotide-binding</keyword>
<comment type="catalytic activity">
    <reaction evidence="1">
        <text>ATP + protein L-histidine = ADP + protein N-phospho-L-histidine.</text>
        <dbReference type="EC" id="2.7.13.3"/>
    </reaction>
</comment>
<feature type="domain" description="Histidine kinase" evidence="13">
    <location>
        <begin position="326"/>
        <end position="533"/>
    </location>
</feature>
<protein>
    <recommendedName>
        <fullName evidence="3">Chemotaxis protein CheA</fullName>
        <ecNumber evidence="2">2.7.13.3</ecNumber>
    </recommendedName>
</protein>
<dbReference type="PANTHER" id="PTHR43395:SF10">
    <property type="entry name" value="CHEMOTAXIS PROTEIN CHEA"/>
    <property type="match status" value="1"/>
</dbReference>
<dbReference type="AlphaFoldDB" id="A0AAJ0J058"/>
<reference evidence="17" key="2">
    <citation type="submission" date="2021-11" db="EMBL/GenBank/DDBJ databases">
        <title>Genome resources and taxonomic validation of 89 Xanthomonas strains.</title>
        <authorList>
            <person name="Tambong J.T."/>
        </authorList>
    </citation>
    <scope>NUCLEOTIDE SEQUENCE</scope>
    <source>
        <strain evidence="17">Bv 5-4A</strain>
    </source>
</reference>
<evidence type="ECO:0000256" key="10">
    <source>
        <dbReference type="ARBA" id="ARBA00023012"/>
    </source>
</evidence>
<dbReference type="InterPro" id="IPR051315">
    <property type="entry name" value="Bact_Chemotaxis_CheA"/>
</dbReference>